<dbReference type="PROSITE" id="PS50850">
    <property type="entry name" value="MFS"/>
    <property type="match status" value="1"/>
</dbReference>
<dbReference type="GO" id="GO:0005886">
    <property type="term" value="C:plasma membrane"/>
    <property type="evidence" value="ECO:0007669"/>
    <property type="project" value="UniProtKB-SubCell"/>
</dbReference>
<feature type="transmembrane region" description="Helical" evidence="6">
    <location>
        <begin position="264"/>
        <end position="286"/>
    </location>
</feature>
<proteinExistence type="predicted"/>
<dbReference type="InterPro" id="IPR036259">
    <property type="entry name" value="MFS_trans_sf"/>
</dbReference>
<keyword evidence="2" id="KW-0813">Transport</keyword>
<feature type="transmembrane region" description="Helical" evidence="6">
    <location>
        <begin position="148"/>
        <end position="166"/>
    </location>
</feature>
<feature type="transmembrane region" description="Helical" evidence="6">
    <location>
        <begin position="439"/>
        <end position="460"/>
    </location>
</feature>
<evidence type="ECO:0000259" key="7">
    <source>
        <dbReference type="PROSITE" id="PS50850"/>
    </source>
</evidence>
<reference evidence="8 9" key="1">
    <citation type="submission" date="2014-03" db="EMBL/GenBank/DDBJ databases">
        <title>Genomics of Bifidobacteria.</title>
        <authorList>
            <person name="Ventura M."/>
            <person name="Milani C."/>
            <person name="Lugli G.A."/>
        </authorList>
    </citation>
    <scope>NUCLEOTIDE SEQUENCE [LARGE SCALE GENOMIC DNA]</scope>
    <source>
        <strain evidence="8 9">LMG 21395</strain>
    </source>
</reference>
<keyword evidence="3 6" id="KW-0812">Transmembrane</keyword>
<keyword evidence="4 6" id="KW-1133">Transmembrane helix</keyword>
<feature type="transmembrane region" description="Helical" evidence="6">
    <location>
        <begin position="109"/>
        <end position="136"/>
    </location>
</feature>
<dbReference type="SUPFAM" id="SSF103473">
    <property type="entry name" value="MFS general substrate transporter"/>
    <property type="match status" value="1"/>
</dbReference>
<feature type="transmembrane region" description="Helical" evidence="6">
    <location>
        <begin position="514"/>
        <end position="533"/>
    </location>
</feature>
<comment type="subcellular location">
    <subcellularLocation>
        <location evidence="1">Cell membrane</location>
        <topology evidence="1">Multi-pass membrane protein</topology>
    </subcellularLocation>
</comment>
<dbReference type="AlphaFoldDB" id="A0A087EAK7"/>
<dbReference type="Gene3D" id="1.20.1250.20">
    <property type="entry name" value="MFS general substrate transporter like domains"/>
    <property type="match status" value="1"/>
</dbReference>
<feature type="transmembrane region" description="Helical" evidence="6">
    <location>
        <begin position="178"/>
        <end position="201"/>
    </location>
</feature>
<dbReference type="PANTHER" id="PTHR42718">
    <property type="entry name" value="MAJOR FACILITATOR SUPERFAMILY MULTIDRUG TRANSPORTER MFSC"/>
    <property type="match status" value="1"/>
</dbReference>
<feature type="transmembrane region" description="Helical" evidence="6">
    <location>
        <begin position="207"/>
        <end position="225"/>
    </location>
</feature>
<evidence type="ECO:0000313" key="8">
    <source>
        <dbReference type="EMBL" id="KFJ04808.1"/>
    </source>
</evidence>
<comment type="caution">
    <text evidence="8">The sequence shown here is derived from an EMBL/GenBank/DDBJ whole genome shotgun (WGS) entry which is preliminary data.</text>
</comment>
<dbReference type="PRINTS" id="PR01036">
    <property type="entry name" value="TCRTETB"/>
</dbReference>
<evidence type="ECO:0000313" key="9">
    <source>
        <dbReference type="Proteomes" id="UP000029003"/>
    </source>
</evidence>
<organism evidence="8 9">
    <name type="scientific">Bifidobacterium thermacidophilum subsp. thermacidophilum</name>
    <dbReference type="NCBI Taxonomy" id="79262"/>
    <lineage>
        <taxon>Bacteria</taxon>
        <taxon>Bacillati</taxon>
        <taxon>Actinomycetota</taxon>
        <taxon>Actinomycetes</taxon>
        <taxon>Bifidobacteriales</taxon>
        <taxon>Bifidobacteriaceae</taxon>
        <taxon>Bifidobacterium</taxon>
    </lineage>
</organism>
<evidence type="ECO:0000256" key="3">
    <source>
        <dbReference type="ARBA" id="ARBA00022692"/>
    </source>
</evidence>
<feature type="transmembrane region" description="Helical" evidence="6">
    <location>
        <begin position="472"/>
        <end position="493"/>
    </location>
</feature>
<dbReference type="InterPro" id="IPR011701">
    <property type="entry name" value="MFS"/>
</dbReference>
<evidence type="ECO:0000256" key="2">
    <source>
        <dbReference type="ARBA" id="ARBA00022448"/>
    </source>
</evidence>
<protein>
    <submittedName>
        <fullName evidence="8">Transporter, member of MFS</fullName>
    </submittedName>
</protein>
<name>A0A087EAK7_9BIFI</name>
<feature type="transmembrane region" description="Helical" evidence="6">
    <location>
        <begin position="336"/>
        <end position="357"/>
    </location>
</feature>
<evidence type="ECO:0000256" key="1">
    <source>
        <dbReference type="ARBA" id="ARBA00004651"/>
    </source>
</evidence>
<dbReference type="Proteomes" id="UP000029003">
    <property type="component" value="Unassembled WGS sequence"/>
</dbReference>
<dbReference type="PANTHER" id="PTHR42718:SF9">
    <property type="entry name" value="MAJOR FACILITATOR SUPERFAMILY MULTIDRUG TRANSPORTER MFSC"/>
    <property type="match status" value="1"/>
</dbReference>
<accession>A0A087EAK7</accession>
<feature type="transmembrane region" description="Helical" evidence="6">
    <location>
        <begin position="237"/>
        <end position="258"/>
    </location>
</feature>
<dbReference type="Pfam" id="PF07690">
    <property type="entry name" value="MFS_1"/>
    <property type="match status" value="1"/>
</dbReference>
<feature type="transmembrane region" description="Helical" evidence="6">
    <location>
        <begin position="553"/>
        <end position="572"/>
    </location>
</feature>
<evidence type="ECO:0000256" key="4">
    <source>
        <dbReference type="ARBA" id="ARBA00022989"/>
    </source>
</evidence>
<dbReference type="InterPro" id="IPR020846">
    <property type="entry name" value="MFS_dom"/>
</dbReference>
<dbReference type="Gene3D" id="1.20.1720.10">
    <property type="entry name" value="Multidrug resistance protein D"/>
    <property type="match status" value="1"/>
</dbReference>
<feature type="transmembrane region" description="Helical" evidence="6">
    <location>
        <begin position="298"/>
        <end position="316"/>
    </location>
</feature>
<evidence type="ECO:0000256" key="5">
    <source>
        <dbReference type="ARBA" id="ARBA00023136"/>
    </source>
</evidence>
<dbReference type="GO" id="GO:0022857">
    <property type="term" value="F:transmembrane transporter activity"/>
    <property type="evidence" value="ECO:0007669"/>
    <property type="project" value="InterPro"/>
</dbReference>
<gene>
    <name evidence="8" type="ORF">THER5_1615</name>
</gene>
<dbReference type="EMBL" id="JGZT01000001">
    <property type="protein sequence ID" value="KFJ04808.1"/>
    <property type="molecule type" value="Genomic_DNA"/>
</dbReference>
<feature type="transmembrane region" description="Helical" evidence="6">
    <location>
        <begin position="378"/>
        <end position="397"/>
    </location>
</feature>
<feature type="transmembrane region" description="Helical" evidence="6">
    <location>
        <begin position="403"/>
        <end position="427"/>
    </location>
</feature>
<feature type="domain" description="Major facilitator superfamily (MFS) profile" evidence="7">
    <location>
        <begin position="112"/>
        <end position="578"/>
    </location>
</feature>
<keyword evidence="5 6" id="KW-0472">Membrane</keyword>
<evidence type="ECO:0000256" key="6">
    <source>
        <dbReference type="SAM" id="Phobius"/>
    </source>
</evidence>
<sequence>MLPRWPLAILVDEDSSQGRPYDGNAACMSTESADGLSVMFLSRERTICSNSPGGCAVQTKKGKLGTALLCMTEQQQNRDAAEQQSHDAAPIMSAENTHITQPEPIPRTLILSILATGIMAFIGILTETLMNVLFPILMGEFHISTSTVQWLTTGYLLVVSLVVPLSSYLKRKLPVKRIFLIAIVLCIVGCIVGACTLNFPMLMLARILQGGGTGIALPLMFNIILDQAPKSRIGQLMGVGSLVVATAPALGPTVGGLVGTYMPWRWIFVILLPFLLIALGLGLANIQQGSPTVDAHLNPLHVLLMAVGFVAFVFAIDEGGSAITAFSQGASGAGKTAVLAVVLLIVSVVALVVFAQLSRRSFSPLVRLGVLRSVPFRWHLLAYVLLQISMIGFSFVIPNSAQLGYGISALVSGVLVLPGALFGAMLAPVSGSLLDRQGPVKPISAALAVTLIGVLLFSVFVNGSSTAVELGIFYFVFMVGFSMAFANTMTSGLNQVDAQLKVDGNALFSTFQQLAGAVSTTILSVFLASAQAGHGEPGTATYLAATVAGAHHGYIFLTIVVICACLCMVHAFRYMKREGALS</sequence>